<feature type="coiled-coil region" evidence="1">
    <location>
        <begin position="7"/>
        <end position="34"/>
    </location>
</feature>
<gene>
    <name evidence="2" type="ORF">KGA66_25205</name>
</gene>
<dbReference type="Proteomes" id="UP000677913">
    <property type="component" value="Unassembled WGS sequence"/>
</dbReference>
<protein>
    <submittedName>
        <fullName evidence="2">Uncharacterized protein</fullName>
    </submittedName>
</protein>
<dbReference type="EMBL" id="JAGSXH010000142">
    <property type="protein sequence ID" value="MBS2966366.1"/>
    <property type="molecule type" value="Genomic_DNA"/>
</dbReference>
<evidence type="ECO:0000256" key="1">
    <source>
        <dbReference type="SAM" id="Coils"/>
    </source>
</evidence>
<reference evidence="2" key="1">
    <citation type="submission" date="2021-04" db="EMBL/GenBank/DDBJ databases">
        <title>Genome based classification of Actinospica acidithermotolerans sp. nov., an actinobacterium isolated from an Indonesian hot spring.</title>
        <authorList>
            <person name="Kusuma A.B."/>
            <person name="Putra K.E."/>
            <person name="Nafisah S."/>
            <person name="Loh J."/>
            <person name="Nouioui I."/>
            <person name="Goodfellow M."/>
        </authorList>
    </citation>
    <scope>NUCLEOTIDE SEQUENCE</scope>
    <source>
        <strain evidence="2">DSM 45618</strain>
    </source>
</reference>
<accession>A0A8J8BFP2</accession>
<keyword evidence="3" id="KW-1185">Reference proteome</keyword>
<dbReference type="AlphaFoldDB" id="A0A8J8BFP2"/>
<organism evidence="2 3">
    <name type="scientific">Actinocrinis puniceicyclus</name>
    <dbReference type="NCBI Taxonomy" id="977794"/>
    <lineage>
        <taxon>Bacteria</taxon>
        <taxon>Bacillati</taxon>
        <taxon>Actinomycetota</taxon>
        <taxon>Actinomycetes</taxon>
        <taxon>Catenulisporales</taxon>
        <taxon>Actinospicaceae</taxon>
        <taxon>Actinocrinis</taxon>
    </lineage>
</organism>
<name>A0A8J8BFP2_9ACTN</name>
<keyword evidence="1" id="KW-0175">Coiled coil</keyword>
<evidence type="ECO:0000313" key="2">
    <source>
        <dbReference type="EMBL" id="MBS2966366.1"/>
    </source>
</evidence>
<comment type="caution">
    <text evidence="2">The sequence shown here is derived from an EMBL/GenBank/DDBJ whole genome shotgun (WGS) entry which is preliminary data.</text>
</comment>
<sequence length="151" mass="16659">VRVEWMLQQIDQRRLELEVEAEGLRKQLAQVEEELIEPAAAARVVGRFLQAPASGAPDGAEAGTTSAGVVIPRRGEGDLPQAYARLWRFAAAAPEPVSCKDCCWEFDLGFEPRHVEGMRTRLKRLVERGWLIEPAPGRFTGAAAVRLVSEP</sequence>
<proteinExistence type="predicted"/>
<feature type="non-terminal residue" evidence="2">
    <location>
        <position position="1"/>
    </location>
</feature>
<evidence type="ECO:0000313" key="3">
    <source>
        <dbReference type="Proteomes" id="UP000677913"/>
    </source>
</evidence>